<feature type="transmembrane region" description="Helical" evidence="1">
    <location>
        <begin position="134"/>
        <end position="153"/>
    </location>
</feature>
<gene>
    <name evidence="2" type="ORF">LNTAR_25425</name>
</gene>
<dbReference type="EMBL" id="ABCK01000029">
    <property type="protein sequence ID" value="EDM25472.1"/>
    <property type="molecule type" value="Genomic_DNA"/>
</dbReference>
<reference evidence="2 3" key="1">
    <citation type="journal article" date="2010" name="J. Bacteriol.">
        <title>Genome sequence of Lentisphaera araneosa HTCC2155T, the type species of the order Lentisphaerales in the phylum Lentisphaerae.</title>
        <authorList>
            <person name="Thrash J.C."/>
            <person name="Cho J.C."/>
            <person name="Vergin K.L."/>
            <person name="Morris R.M."/>
            <person name="Giovannoni S.J."/>
        </authorList>
    </citation>
    <scope>NUCLEOTIDE SEQUENCE [LARGE SCALE GENOMIC DNA]</scope>
    <source>
        <strain evidence="2 3">HTCC2155</strain>
    </source>
</reference>
<keyword evidence="1" id="KW-0812">Transmembrane</keyword>
<comment type="caution">
    <text evidence="2">The sequence shown here is derived from an EMBL/GenBank/DDBJ whole genome shotgun (WGS) entry which is preliminary data.</text>
</comment>
<dbReference type="STRING" id="313628.LNTAR_25425"/>
<keyword evidence="3" id="KW-1185">Reference proteome</keyword>
<keyword evidence="1" id="KW-1133">Transmembrane helix</keyword>
<accession>A6DSC7</accession>
<keyword evidence="1" id="KW-0472">Membrane</keyword>
<proteinExistence type="predicted"/>
<protein>
    <submittedName>
        <fullName evidence="2">Uncharacterized protein</fullName>
    </submittedName>
</protein>
<sequence>MIEVLLKLIDYLQSKTTRTTIGFNKLKMLDDLLNSKENYIQRSALSIYMKDKFGREFSHLNAQTLKSFFEKRPSIPEFLVKEAMPYCEISNNDLQCKPNSNKTFMSITFWSLVISVIAVIISINMSVICGFSPINWTAQILITSISFATIYFIHSPYFHAQKLSKLLQGETNHDNSN</sequence>
<dbReference type="Proteomes" id="UP000004947">
    <property type="component" value="Unassembled WGS sequence"/>
</dbReference>
<organism evidence="2 3">
    <name type="scientific">Lentisphaera araneosa HTCC2155</name>
    <dbReference type="NCBI Taxonomy" id="313628"/>
    <lineage>
        <taxon>Bacteria</taxon>
        <taxon>Pseudomonadati</taxon>
        <taxon>Lentisphaerota</taxon>
        <taxon>Lentisphaeria</taxon>
        <taxon>Lentisphaerales</taxon>
        <taxon>Lentisphaeraceae</taxon>
        <taxon>Lentisphaera</taxon>
    </lineage>
</organism>
<evidence type="ECO:0000256" key="1">
    <source>
        <dbReference type="SAM" id="Phobius"/>
    </source>
</evidence>
<feature type="transmembrane region" description="Helical" evidence="1">
    <location>
        <begin position="107"/>
        <end position="128"/>
    </location>
</feature>
<dbReference type="RefSeq" id="WP_007280736.1">
    <property type="nucleotide sequence ID" value="NZ_ABCK01000029.1"/>
</dbReference>
<dbReference type="AlphaFoldDB" id="A6DSC7"/>
<evidence type="ECO:0000313" key="3">
    <source>
        <dbReference type="Proteomes" id="UP000004947"/>
    </source>
</evidence>
<name>A6DSC7_9BACT</name>
<evidence type="ECO:0000313" key="2">
    <source>
        <dbReference type="EMBL" id="EDM25472.1"/>
    </source>
</evidence>